<feature type="compositionally biased region" description="Polar residues" evidence="1">
    <location>
        <begin position="46"/>
        <end position="61"/>
    </location>
</feature>
<organism evidence="2 3">
    <name type="scientific">Allacma fusca</name>
    <dbReference type="NCBI Taxonomy" id="39272"/>
    <lineage>
        <taxon>Eukaryota</taxon>
        <taxon>Metazoa</taxon>
        <taxon>Ecdysozoa</taxon>
        <taxon>Arthropoda</taxon>
        <taxon>Hexapoda</taxon>
        <taxon>Collembola</taxon>
        <taxon>Symphypleona</taxon>
        <taxon>Sminthuridae</taxon>
        <taxon>Allacma</taxon>
    </lineage>
</organism>
<feature type="compositionally biased region" description="Low complexity" evidence="1">
    <location>
        <begin position="92"/>
        <end position="113"/>
    </location>
</feature>
<protein>
    <submittedName>
        <fullName evidence="2">Uncharacterized protein</fullName>
    </submittedName>
</protein>
<dbReference type="AlphaFoldDB" id="A0A8J2JQY2"/>
<evidence type="ECO:0000313" key="2">
    <source>
        <dbReference type="EMBL" id="CAG7724003.1"/>
    </source>
</evidence>
<sequence length="215" mass="24235">LAKQTKIVNYFATSPQSSASSSSLLLSRKENESSTEGKQDEIDSVCINSQDNSSVTSSNWSEWLPFSWELGRPSGSRQKSSRFKEKPFVENSISSSPIMSSSTEQFLSSTSSLPPHKSETDFSSDDDNDFALDSNGNYIGLKSEEQDLEEFEPNKDLLILMRNEDERVLEERRRQEEADLKLAMELQASYDTGTTRGRKGSISQKYSLRNWIQSS</sequence>
<feature type="compositionally biased region" description="Low complexity" evidence="1">
    <location>
        <begin position="17"/>
        <end position="26"/>
    </location>
</feature>
<proteinExistence type="predicted"/>
<feature type="compositionally biased region" description="Basic and acidic residues" evidence="1">
    <location>
        <begin position="27"/>
        <end position="41"/>
    </location>
</feature>
<dbReference type="Proteomes" id="UP000708208">
    <property type="component" value="Unassembled WGS sequence"/>
</dbReference>
<evidence type="ECO:0000256" key="1">
    <source>
        <dbReference type="SAM" id="MobiDB-lite"/>
    </source>
</evidence>
<gene>
    <name evidence="2" type="ORF">AFUS01_LOCUS13053</name>
</gene>
<feature type="non-terminal residue" evidence="2">
    <location>
        <position position="1"/>
    </location>
</feature>
<dbReference type="EMBL" id="CAJVCH010104698">
    <property type="protein sequence ID" value="CAG7724003.1"/>
    <property type="molecule type" value="Genomic_DNA"/>
</dbReference>
<evidence type="ECO:0000313" key="3">
    <source>
        <dbReference type="Proteomes" id="UP000708208"/>
    </source>
</evidence>
<comment type="caution">
    <text evidence="2">The sequence shown here is derived from an EMBL/GenBank/DDBJ whole genome shotgun (WGS) entry which is preliminary data.</text>
</comment>
<keyword evidence="3" id="KW-1185">Reference proteome</keyword>
<name>A0A8J2JQY2_9HEXA</name>
<feature type="region of interest" description="Disordered" evidence="1">
    <location>
        <begin position="13"/>
        <end position="129"/>
    </location>
</feature>
<reference evidence="2" key="1">
    <citation type="submission" date="2021-06" db="EMBL/GenBank/DDBJ databases">
        <authorList>
            <person name="Hodson N. C."/>
            <person name="Mongue J. A."/>
            <person name="Jaron S. K."/>
        </authorList>
    </citation>
    <scope>NUCLEOTIDE SEQUENCE</scope>
</reference>
<accession>A0A8J2JQY2</accession>